<organism evidence="1 2">
    <name type="scientific">Candidatus Limadaptatus stercoripullorum</name>
    <dbReference type="NCBI Taxonomy" id="2840846"/>
    <lineage>
        <taxon>Bacteria</taxon>
        <taxon>Bacillati</taxon>
        <taxon>Bacillota</taxon>
        <taxon>Clostridia</taxon>
        <taxon>Eubacteriales</taxon>
        <taxon>Candidatus Limadaptatus</taxon>
    </lineage>
</organism>
<name>A0A9D1SW79_9FIRM</name>
<comment type="caution">
    <text evidence="1">The sequence shown here is derived from an EMBL/GenBank/DDBJ whole genome shotgun (WGS) entry which is preliminary data.</text>
</comment>
<sequence length="341" mass="39559">MRRGKLSSDFYTKTRKENGVVQVCVHTLPELYKYQPVNEYSLSNFEHDEIWGTAPIAFNDPYDCAVCYSQSKLDEAIRNCLSPERERAYKALFCMTRKDELVKNLARSLVLQDLLKKQYVVSCFSVNNDSEIMWAHYADAAKGFCLAYEGKSLLEVARESFQSMIDNVDALYPYKIILPQVDDADSIMPVIYDDRKTNITDQIIKVLPYGLRLIDAQLGVCPPDEMMDLYAPDNLQELINLSIENHHVYQNMLCRKNKCWQYEQEWRIIAHNINIYTGNPNDNHMRIGNAPAKAVYIGERMPDYARRVVIDIARNKNIPVYEMRSVMRAHDFRLKAIEISV</sequence>
<dbReference type="InterPro" id="IPR021352">
    <property type="entry name" value="DUF2971"/>
</dbReference>
<dbReference type="Proteomes" id="UP000886857">
    <property type="component" value="Unassembled WGS sequence"/>
</dbReference>
<evidence type="ECO:0000313" key="1">
    <source>
        <dbReference type="EMBL" id="HIU99049.1"/>
    </source>
</evidence>
<evidence type="ECO:0000313" key="2">
    <source>
        <dbReference type="Proteomes" id="UP000886857"/>
    </source>
</evidence>
<dbReference type="EMBL" id="DVOE01000066">
    <property type="protein sequence ID" value="HIU99049.1"/>
    <property type="molecule type" value="Genomic_DNA"/>
</dbReference>
<gene>
    <name evidence="1" type="ORF">IAC73_04335</name>
</gene>
<reference evidence="1" key="2">
    <citation type="journal article" date="2021" name="PeerJ">
        <title>Extensive microbial diversity within the chicken gut microbiome revealed by metagenomics and culture.</title>
        <authorList>
            <person name="Gilroy R."/>
            <person name="Ravi A."/>
            <person name="Getino M."/>
            <person name="Pursley I."/>
            <person name="Horton D.L."/>
            <person name="Alikhan N.F."/>
            <person name="Baker D."/>
            <person name="Gharbi K."/>
            <person name="Hall N."/>
            <person name="Watson M."/>
            <person name="Adriaenssens E.M."/>
            <person name="Foster-Nyarko E."/>
            <person name="Jarju S."/>
            <person name="Secka A."/>
            <person name="Antonio M."/>
            <person name="Oren A."/>
            <person name="Chaudhuri R.R."/>
            <person name="La Ragione R."/>
            <person name="Hildebrand F."/>
            <person name="Pallen M.J."/>
        </authorList>
    </citation>
    <scope>NUCLEOTIDE SEQUENCE</scope>
    <source>
        <strain evidence="1">10406</strain>
    </source>
</reference>
<reference evidence="1" key="1">
    <citation type="submission" date="2020-10" db="EMBL/GenBank/DDBJ databases">
        <authorList>
            <person name="Gilroy R."/>
        </authorList>
    </citation>
    <scope>NUCLEOTIDE SEQUENCE</scope>
    <source>
        <strain evidence="1">10406</strain>
    </source>
</reference>
<dbReference type="Pfam" id="PF11185">
    <property type="entry name" value="DUF2971"/>
    <property type="match status" value="1"/>
</dbReference>
<dbReference type="AlphaFoldDB" id="A0A9D1SW79"/>
<proteinExistence type="predicted"/>
<protein>
    <submittedName>
        <fullName evidence="1">DUF2971 domain-containing protein</fullName>
    </submittedName>
</protein>
<accession>A0A9D1SW79</accession>